<feature type="domain" description="RNase III" evidence="2">
    <location>
        <begin position="48"/>
        <end position="138"/>
    </location>
</feature>
<dbReference type="Gene3D" id="1.10.1520.10">
    <property type="entry name" value="Ribonuclease III domain"/>
    <property type="match status" value="1"/>
</dbReference>
<dbReference type="PROSITE" id="PS50142">
    <property type="entry name" value="RNASE_3_2"/>
    <property type="match status" value="1"/>
</dbReference>
<dbReference type="GO" id="GO:0005634">
    <property type="term" value="C:nucleus"/>
    <property type="evidence" value="ECO:0007669"/>
    <property type="project" value="TreeGrafter"/>
</dbReference>
<proteinExistence type="predicted"/>
<dbReference type="InterPro" id="IPR036389">
    <property type="entry name" value="RNase_III_sf"/>
</dbReference>
<dbReference type="OMA" id="ELCCVIM"/>
<gene>
    <name evidence="3" type="ORF">KI387_012755</name>
</gene>
<accession>A0AA38CJC4</accession>
<dbReference type="GO" id="GO:0004525">
    <property type="term" value="F:ribonuclease III activity"/>
    <property type="evidence" value="ECO:0007669"/>
    <property type="project" value="InterPro"/>
</dbReference>
<evidence type="ECO:0000313" key="4">
    <source>
        <dbReference type="Proteomes" id="UP000824469"/>
    </source>
</evidence>
<name>A0AA38CJC4_TAXCH</name>
<evidence type="ECO:0000259" key="2">
    <source>
        <dbReference type="PROSITE" id="PS50142"/>
    </source>
</evidence>
<dbReference type="AlphaFoldDB" id="A0AA38CJC4"/>
<keyword evidence="1" id="KW-0378">Hydrolase</keyword>
<dbReference type="CDD" id="cd00593">
    <property type="entry name" value="RIBOc"/>
    <property type="match status" value="1"/>
</dbReference>
<dbReference type="SUPFAM" id="SSF69065">
    <property type="entry name" value="RNase III domain-like"/>
    <property type="match status" value="1"/>
</dbReference>
<sequence>KDFDLIVEPTYIELPPEVCLNLGVSSSVICSLYLLPSVMHRMNTLMLSNQLREEIQECSNCPCIPSTLIMQALTTMRCLESFSSEQLELLGDSVLKYAVSCHLFLKYDKKNEGQLSAYRSLAVCNATLHALATSRNLP</sequence>
<dbReference type="GO" id="GO:0005737">
    <property type="term" value="C:cytoplasm"/>
    <property type="evidence" value="ECO:0007669"/>
    <property type="project" value="TreeGrafter"/>
</dbReference>
<evidence type="ECO:0000256" key="1">
    <source>
        <dbReference type="ARBA" id="ARBA00022801"/>
    </source>
</evidence>
<dbReference type="Pfam" id="PF00636">
    <property type="entry name" value="Ribonuclease_3"/>
    <property type="match status" value="1"/>
</dbReference>
<keyword evidence="4" id="KW-1185">Reference proteome</keyword>
<reference evidence="3 4" key="1">
    <citation type="journal article" date="2021" name="Nat. Plants">
        <title>The Taxus genome provides insights into paclitaxel biosynthesis.</title>
        <authorList>
            <person name="Xiong X."/>
            <person name="Gou J."/>
            <person name="Liao Q."/>
            <person name="Li Y."/>
            <person name="Zhou Q."/>
            <person name="Bi G."/>
            <person name="Li C."/>
            <person name="Du R."/>
            <person name="Wang X."/>
            <person name="Sun T."/>
            <person name="Guo L."/>
            <person name="Liang H."/>
            <person name="Lu P."/>
            <person name="Wu Y."/>
            <person name="Zhang Z."/>
            <person name="Ro D.K."/>
            <person name="Shang Y."/>
            <person name="Huang S."/>
            <person name="Yan J."/>
        </authorList>
    </citation>
    <scope>NUCLEOTIDE SEQUENCE [LARGE SCALE GENOMIC DNA]</scope>
    <source>
        <strain evidence="3">Ta-2019</strain>
    </source>
</reference>
<dbReference type="GO" id="GO:0003723">
    <property type="term" value="F:RNA binding"/>
    <property type="evidence" value="ECO:0007669"/>
    <property type="project" value="TreeGrafter"/>
</dbReference>
<dbReference type="PANTHER" id="PTHR14950">
    <property type="entry name" value="DICER-RELATED"/>
    <property type="match status" value="1"/>
</dbReference>
<dbReference type="Proteomes" id="UP000824469">
    <property type="component" value="Unassembled WGS sequence"/>
</dbReference>
<dbReference type="GO" id="GO:0030422">
    <property type="term" value="P:siRNA processing"/>
    <property type="evidence" value="ECO:0007669"/>
    <property type="project" value="TreeGrafter"/>
</dbReference>
<feature type="non-terminal residue" evidence="3">
    <location>
        <position position="138"/>
    </location>
</feature>
<evidence type="ECO:0000313" key="3">
    <source>
        <dbReference type="EMBL" id="KAH9301172.1"/>
    </source>
</evidence>
<feature type="non-terminal residue" evidence="3">
    <location>
        <position position="1"/>
    </location>
</feature>
<comment type="caution">
    <text evidence="3">The sequence shown here is derived from an EMBL/GenBank/DDBJ whole genome shotgun (WGS) entry which is preliminary data.</text>
</comment>
<dbReference type="InterPro" id="IPR000999">
    <property type="entry name" value="RNase_III_dom"/>
</dbReference>
<organism evidence="3 4">
    <name type="scientific">Taxus chinensis</name>
    <name type="common">Chinese yew</name>
    <name type="synonym">Taxus wallichiana var. chinensis</name>
    <dbReference type="NCBI Taxonomy" id="29808"/>
    <lineage>
        <taxon>Eukaryota</taxon>
        <taxon>Viridiplantae</taxon>
        <taxon>Streptophyta</taxon>
        <taxon>Embryophyta</taxon>
        <taxon>Tracheophyta</taxon>
        <taxon>Spermatophyta</taxon>
        <taxon>Pinopsida</taxon>
        <taxon>Pinidae</taxon>
        <taxon>Conifers II</taxon>
        <taxon>Cupressales</taxon>
        <taxon>Taxaceae</taxon>
        <taxon>Taxus</taxon>
    </lineage>
</organism>
<dbReference type="PANTHER" id="PTHR14950:SF46">
    <property type="entry name" value="ENDORIBONUCLEASE DICER HOMOLOG 3"/>
    <property type="match status" value="1"/>
</dbReference>
<dbReference type="EMBL" id="JAHRHJ020000009">
    <property type="protein sequence ID" value="KAH9301172.1"/>
    <property type="molecule type" value="Genomic_DNA"/>
</dbReference>
<protein>
    <recommendedName>
        <fullName evidence="2">RNase III domain-containing protein</fullName>
    </recommendedName>
</protein>